<accession>A0ACC3MC62</accession>
<proteinExistence type="predicted"/>
<dbReference type="Proteomes" id="UP001281147">
    <property type="component" value="Unassembled WGS sequence"/>
</dbReference>
<dbReference type="EMBL" id="JAUTXU010000367">
    <property type="protein sequence ID" value="KAK3683120.1"/>
    <property type="molecule type" value="Genomic_DNA"/>
</dbReference>
<protein>
    <submittedName>
        <fullName evidence="1">Uncharacterized protein</fullName>
    </submittedName>
</protein>
<gene>
    <name evidence="1" type="ORF">LTR37_020533</name>
</gene>
<evidence type="ECO:0000313" key="1">
    <source>
        <dbReference type="EMBL" id="KAK3683120.1"/>
    </source>
</evidence>
<evidence type="ECO:0000313" key="2">
    <source>
        <dbReference type="Proteomes" id="UP001281147"/>
    </source>
</evidence>
<sequence>MAPDNTAKASDGPKCPSKNEIYQSYGGWNNFMMSYGFKGYEPDDVKEGNAIVETLREGENERRVDAAEGQVQDQESGGQGKDKKY</sequence>
<comment type="caution">
    <text evidence="1">The sequence shown here is derived from an EMBL/GenBank/DDBJ whole genome shotgun (WGS) entry which is preliminary data.</text>
</comment>
<organism evidence="1 2">
    <name type="scientific">Vermiconidia calcicola</name>
    <dbReference type="NCBI Taxonomy" id="1690605"/>
    <lineage>
        <taxon>Eukaryota</taxon>
        <taxon>Fungi</taxon>
        <taxon>Dikarya</taxon>
        <taxon>Ascomycota</taxon>
        <taxon>Pezizomycotina</taxon>
        <taxon>Dothideomycetes</taxon>
        <taxon>Dothideomycetidae</taxon>
        <taxon>Mycosphaerellales</taxon>
        <taxon>Extremaceae</taxon>
        <taxon>Vermiconidia</taxon>
    </lineage>
</organism>
<name>A0ACC3MC62_9PEZI</name>
<reference evidence="1" key="1">
    <citation type="submission" date="2023-07" db="EMBL/GenBank/DDBJ databases">
        <title>Black Yeasts Isolated from many extreme environments.</title>
        <authorList>
            <person name="Coleine C."/>
            <person name="Stajich J.E."/>
            <person name="Selbmann L."/>
        </authorList>
    </citation>
    <scope>NUCLEOTIDE SEQUENCE</scope>
    <source>
        <strain evidence="1">CCFEE 5714</strain>
    </source>
</reference>
<keyword evidence="2" id="KW-1185">Reference proteome</keyword>